<reference evidence="2 3" key="1">
    <citation type="submission" date="2021-07" db="EMBL/GenBank/DDBJ databases">
        <title>Shewanella sp. nov, isolated from SCS.</title>
        <authorList>
            <person name="Cao W.R."/>
        </authorList>
    </citation>
    <scope>NUCLEOTIDE SEQUENCE [LARGE SCALE GENOMIC DNA]</scope>
    <source>
        <strain evidence="2 3">NR704-98</strain>
    </source>
</reference>
<dbReference type="Gene3D" id="3.60.21.70">
    <property type="entry name" value="PhoD-like phosphatase"/>
    <property type="match status" value="1"/>
</dbReference>
<keyword evidence="3" id="KW-1185">Reference proteome</keyword>
<gene>
    <name evidence="2" type="ORF">K0625_17730</name>
</gene>
<dbReference type="Proteomes" id="UP001195963">
    <property type="component" value="Unassembled WGS sequence"/>
</dbReference>
<feature type="domain" description="PhoD-like phosphatase" evidence="1">
    <location>
        <begin position="345"/>
        <end position="423"/>
    </location>
</feature>
<accession>A0ABS7E7D8</accession>
<dbReference type="RefSeq" id="WP_220110913.1">
    <property type="nucleotide sequence ID" value="NZ_JAHZST010000014.1"/>
</dbReference>
<dbReference type="Pfam" id="PF19050">
    <property type="entry name" value="PhoD_2"/>
    <property type="match status" value="2"/>
</dbReference>
<proteinExistence type="predicted"/>
<protein>
    <submittedName>
        <fullName evidence="2">Alkaline phosphatase family protein</fullName>
    </submittedName>
</protein>
<organism evidence="2 3">
    <name type="scientific">Shewanella nanhaiensis</name>
    <dbReference type="NCBI Taxonomy" id="2864872"/>
    <lineage>
        <taxon>Bacteria</taxon>
        <taxon>Pseudomonadati</taxon>
        <taxon>Pseudomonadota</taxon>
        <taxon>Gammaproteobacteria</taxon>
        <taxon>Alteromonadales</taxon>
        <taxon>Shewanellaceae</taxon>
        <taxon>Shewanella</taxon>
    </lineage>
</organism>
<dbReference type="PANTHER" id="PTHR46689:SF1">
    <property type="entry name" value="PHOD-LIKE PHOSPHATASE DOMAIN-CONTAINING PROTEIN"/>
    <property type="match status" value="1"/>
</dbReference>
<dbReference type="InterPro" id="IPR018946">
    <property type="entry name" value="PhoD-like_MPP"/>
</dbReference>
<feature type="domain" description="PhoD-like phosphatase" evidence="1">
    <location>
        <begin position="124"/>
        <end position="335"/>
    </location>
</feature>
<sequence length="492" mass="55649">MANKLLLGPILGLESNILYTIIFVTDSKITSPQVNSPTGTTLAVKIGEMGAGTVWRAELNIPLGNARDITYSIESNGQSVSDARGESKWSFYVPAEHEPPKIGYASCNGFSDYKLMASTDNPYRLWEEMAEQHQEAPFSLLLMGGDQVYADSIWTTVPTLKAWNEGSRKQKIKYTPSKRMRDQLDRFYVDLYLDRWNKPAMAKMLSSIPSIMMWDDHDIIDGWGSFPADIQTCDVYKAIFTSAKKLFSLLQIRGDSNKTLLCEQAQRAHFSSFVKFRRFNILTLDNRSERSITEVMCNDHWEDVLTTLDTQCTDGDLLILSAVPVVYRDFSFAESALDATPWEEELTDDLKDHWRAKEHEGERLKLIMGLLKNAKKRTGKTVILSGDVHLGGLGIIRDERGGSTNNIHQVISSGIVHPAPTYIQWLGILAVTNDDMEYLDETRLVTANMIKPHGSNKYIRNRNFVTLLEGSDSKLWINWICEGKDKPSYPLQ</sequence>
<evidence type="ECO:0000313" key="2">
    <source>
        <dbReference type="EMBL" id="MBW8185494.1"/>
    </source>
</evidence>
<name>A0ABS7E7D8_9GAMM</name>
<dbReference type="InterPro" id="IPR043904">
    <property type="entry name" value="PhoD_2-like"/>
</dbReference>
<dbReference type="CDD" id="cd07389">
    <property type="entry name" value="MPP_PhoD"/>
    <property type="match status" value="1"/>
</dbReference>
<dbReference type="InterPro" id="IPR038607">
    <property type="entry name" value="PhoD-like_sf"/>
</dbReference>
<evidence type="ECO:0000313" key="3">
    <source>
        <dbReference type="Proteomes" id="UP001195963"/>
    </source>
</evidence>
<evidence type="ECO:0000259" key="1">
    <source>
        <dbReference type="Pfam" id="PF19050"/>
    </source>
</evidence>
<dbReference type="EMBL" id="JAHZST010000014">
    <property type="protein sequence ID" value="MBW8185494.1"/>
    <property type="molecule type" value="Genomic_DNA"/>
</dbReference>
<dbReference type="InterPro" id="IPR029052">
    <property type="entry name" value="Metallo-depent_PP-like"/>
</dbReference>
<comment type="caution">
    <text evidence="2">The sequence shown here is derived from an EMBL/GenBank/DDBJ whole genome shotgun (WGS) entry which is preliminary data.</text>
</comment>
<dbReference type="SUPFAM" id="SSF56300">
    <property type="entry name" value="Metallo-dependent phosphatases"/>
    <property type="match status" value="1"/>
</dbReference>
<dbReference type="PANTHER" id="PTHR46689">
    <property type="entry name" value="MEMBRANE PROTEIN, PUTATIVE-RELATED"/>
    <property type="match status" value="1"/>
</dbReference>